<evidence type="ECO:0000256" key="1">
    <source>
        <dbReference type="SAM" id="SignalP"/>
    </source>
</evidence>
<name>A0A841EI94_9BACT</name>
<evidence type="ECO:0008006" key="4">
    <source>
        <dbReference type="Google" id="ProtNLM"/>
    </source>
</evidence>
<protein>
    <recommendedName>
        <fullName evidence="4">MetA-pathway of phenol degradation</fullName>
    </recommendedName>
</protein>
<dbReference type="EMBL" id="JACHKT010000010">
    <property type="protein sequence ID" value="MBB6003152.1"/>
    <property type="molecule type" value="Genomic_DNA"/>
</dbReference>
<proteinExistence type="predicted"/>
<gene>
    <name evidence="2" type="ORF">HNP25_001804</name>
</gene>
<feature type="signal peptide" evidence="1">
    <location>
        <begin position="1"/>
        <end position="19"/>
    </location>
</feature>
<sequence length="291" mass="32542">MKTLLLLLTLLSACFTVNAQDFYKADSTKTTPNLYIIRLKDGTQLIGRIIEQNTVQSKIQTDNLGLVTVDVAQILSVEFYDKNKPTSNKPYYPNRFANRLLVAPTGFAMEKEAIEYHNILFYYSEFAAALGERLSLGFGFFTVIPTQFYSIKAKVNIISKERFNFSVTGNHMGGKEIGSTSIIIPSFSFGKKESFFNVSPVFFTEDTNGGFGLSLGYMKKASPNLTFFTENFFALGNGLSVEDGFVFSAGLRFDRPRHAFDINILVPTGLSDNDNNIYLFPSVGYHLKLSK</sequence>
<keyword evidence="1" id="KW-0732">Signal</keyword>
<evidence type="ECO:0000313" key="2">
    <source>
        <dbReference type="EMBL" id="MBB6003152.1"/>
    </source>
</evidence>
<comment type="caution">
    <text evidence="2">The sequence shown here is derived from an EMBL/GenBank/DDBJ whole genome shotgun (WGS) entry which is preliminary data.</text>
</comment>
<organism evidence="2 3">
    <name type="scientific">Arcicella rosea</name>
    <dbReference type="NCBI Taxonomy" id="502909"/>
    <lineage>
        <taxon>Bacteria</taxon>
        <taxon>Pseudomonadati</taxon>
        <taxon>Bacteroidota</taxon>
        <taxon>Cytophagia</taxon>
        <taxon>Cytophagales</taxon>
        <taxon>Flectobacillaceae</taxon>
        <taxon>Arcicella</taxon>
    </lineage>
</organism>
<keyword evidence="3" id="KW-1185">Reference proteome</keyword>
<dbReference type="Proteomes" id="UP000524404">
    <property type="component" value="Unassembled WGS sequence"/>
</dbReference>
<feature type="chain" id="PRO_5032444618" description="MetA-pathway of phenol degradation" evidence="1">
    <location>
        <begin position="20"/>
        <end position="291"/>
    </location>
</feature>
<evidence type="ECO:0000313" key="3">
    <source>
        <dbReference type="Proteomes" id="UP000524404"/>
    </source>
</evidence>
<dbReference type="RefSeq" id="WP_184133427.1">
    <property type="nucleotide sequence ID" value="NZ_JACHKT010000010.1"/>
</dbReference>
<reference evidence="2 3" key="1">
    <citation type="submission" date="2020-08" db="EMBL/GenBank/DDBJ databases">
        <title>Functional genomics of gut bacteria from endangered species of beetles.</title>
        <authorList>
            <person name="Carlos-Shanley C."/>
        </authorList>
    </citation>
    <scope>NUCLEOTIDE SEQUENCE [LARGE SCALE GENOMIC DNA]</scope>
    <source>
        <strain evidence="2 3">S00070</strain>
    </source>
</reference>
<accession>A0A841EI94</accession>
<dbReference type="AlphaFoldDB" id="A0A841EI94"/>